<protein>
    <submittedName>
        <fullName evidence="1">Uncharacterized protein</fullName>
    </submittedName>
</protein>
<evidence type="ECO:0000313" key="2">
    <source>
        <dbReference type="Proteomes" id="UP001362999"/>
    </source>
</evidence>
<keyword evidence="2" id="KW-1185">Reference proteome</keyword>
<gene>
    <name evidence="1" type="ORF">R3P38DRAFT_2868063</name>
</gene>
<evidence type="ECO:0000313" key="1">
    <source>
        <dbReference type="EMBL" id="KAK7048221.1"/>
    </source>
</evidence>
<sequence>MVVSASSERASHAATTFYPPAISPEFLRVESSIQALSTAIHLIQRQCQSYQTNSYDVVLAEKDRARVFTHLSTLLTTGSPSGRQTVAVTGGSSHNGFFINATENVVAQEHAYHGSSRPKVVEILPSNKTLKQLAEPRRSSSRIPFPEHAGDVLQALRLASQDRQGTDHRLLECFVIRRCHREIIRRLKSALDLSNPPLHDVLAKWDLQNGDHINEEWFPIAYPKIFIESSRIPYRPIAHCPDKFELLFNRHTLDLWKNFFVSLIRVVIDALSGPRPERRANVTDIVLALHFLRLFLVFGPAREILQVRSLESRLESLLQPPACGPQDGTTTESILRAWTAIVAHTTAVASLTARNGTVMSILRQSLPKVHIFQTSMPATPKPTMESIPRLMRCRILPALNLGPKRLVMAESLISRHLFAAEFDGHVHCEAGMMGITCAFSHDAPQANLNDPNQLNAFYSAFEGHSNTIGTTEPACQICYWLSEELQTPQGSFNLQASHEREVVPWTPPRFGIPLSVLNRLEVELMELLKDSTERWIEHRLSNQDAVKMCLSDFTPGTSRL</sequence>
<comment type="caution">
    <text evidence="1">The sequence shown here is derived from an EMBL/GenBank/DDBJ whole genome shotgun (WGS) entry which is preliminary data.</text>
</comment>
<name>A0AAW0DA50_9AGAR</name>
<organism evidence="1 2">
    <name type="scientific">Favolaschia claudopus</name>
    <dbReference type="NCBI Taxonomy" id="2862362"/>
    <lineage>
        <taxon>Eukaryota</taxon>
        <taxon>Fungi</taxon>
        <taxon>Dikarya</taxon>
        <taxon>Basidiomycota</taxon>
        <taxon>Agaricomycotina</taxon>
        <taxon>Agaricomycetes</taxon>
        <taxon>Agaricomycetidae</taxon>
        <taxon>Agaricales</taxon>
        <taxon>Marasmiineae</taxon>
        <taxon>Mycenaceae</taxon>
        <taxon>Favolaschia</taxon>
    </lineage>
</organism>
<reference evidence="1 2" key="1">
    <citation type="journal article" date="2024" name="J Genomics">
        <title>Draft genome sequencing and assembly of Favolaschia claudopus CIRM-BRFM 2984 isolated from oak limbs.</title>
        <authorList>
            <person name="Navarro D."/>
            <person name="Drula E."/>
            <person name="Chaduli D."/>
            <person name="Cazenave R."/>
            <person name="Ahrendt S."/>
            <person name="Wang J."/>
            <person name="Lipzen A."/>
            <person name="Daum C."/>
            <person name="Barry K."/>
            <person name="Grigoriev I.V."/>
            <person name="Favel A."/>
            <person name="Rosso M.N."/>
            <person name="Martin F."/>
        </authorList>
    </citation>
    <scope>NUCLEOTIDE SEQUENCE [LARGE SCALE GENOMIC DNA]</scope>
    <source>
        <strain evidence="1 2">CIRM-BRFM 2984</strain>
    </source>
</reference>
<proteinExistence type="predicted"/>
<accession>A0AAW0DA50</accession>
<dbReference type="EMBL" id="JAWWNJ010000009">
    <property type="protein sequence ID" value="KAK7048221.1"/>
    <property type="molecule type" value="Genomic_DNA"/>
</dbReference>
<dbReference type="Proteomes" id="UP001362999">
    <property type="component" value="Unassembled WGS sequence"/>
</dbReference>
<dbReference type="AlphaFoldDB" id="A0AAW0DA50"/>